<reference evidence="1" key="1">
    <citation type="journal article" date="2005" name="Environ. Microbiol.">
        <title>Genetic and functional properties of uncultivated thermophilic crenarchaeotes from a subsurface gold mine as revealed by analysis of genome fragments.</title>
        <authorList>
            <person name="Nunoura T."/>
            <person name="Hirayama H."/>
            <person name="Takami H."/>
            <person name="Oida H."/>
            <person name="Nishi S."/>
            <person name="Shimamura S."/>
            <person name="Suzuki Y."/>
            <person name="Inagaki F."/>
            <person name="Takai K."/>
            <person name="Nealson K.H."/>
            <person name="Horikoshi K."/>
        </authorList>
    </citation>
    <scope>NUCLEOTIDE SEQUENCE</scope>
</reference>
<accession>H5SCS5</accession>
<reference evidence="1" key="2">
    <citation type="journal article" date="2012" name="PLoS ONE">
        <title>A Deeply Branching Thermophilic Bacterium with an Ancient Acetyl-CoA Pathway Dominates a Subsurface Ecosystem.</title>
        <authorList>
            <person name="Takami H."/>
            <person name="Noguchi H."/>
            <person name="Takaki Y."/>
            <person name="Uchiyama I."/>
            <person name="Toyoda A."/>
            <person name="Nishi S."/>
            <person name="Chee G.-J."/>
            <person name="Arai W."/>
            <person name="Nunoura T."/>
            <person name="Itoh T."/>
            <person name="Hattori M."/>
            <person name="Takai K."/>
        </authorList>
    </citation>
    <scope>NUCLEOTIDE SEQUENCE</scope>
</reference>
<gene>
    <name evidence="1" type="ORF">HGMM_F11F07C33</name>
</gene>
<organism evidence="1">
    <name type="scientific">uncultured Planctomycetota bacterium</name>
    <dbReference type="NCBI Taxonomy" id="120965"/>
    <lineage>
        <taxon>Bacteria</taxon>
        <taxon>Pseudomonadati</taxon>
        <taxon>Planctomycetota</taxon>
        <taxon>environmental samples</taxon>
    </lineage>
</organism>
<protein>
    <submittedName>
        <fullName evidence="1">Uncharacterized protein</fullName>
    </submittedName>
</protein>
<name>H5SCS5_9BACT</name>
<dbReference type="AlphaFoldDB" id="H5SCS5"/>
<dbReference type="EMBL" id="AP011672">
    <property type="protein sequence ID" value="BAL53961.1"/>
    <property type="molecule type" value="Genomic_DNA"/>
</dbReference>
<evidence type="ECO:0000313" key="1">
    <source>
        <dbReference type="EMBL" id="BAL53961.1"/>
    </source>
</evidence>
<sequence length="135" mass="16237">MFTEKSTRFMCRFNWMQEKELRYVTFDHLPYTLNWYSGHPNMVPPLIGERLTLIELWPDDEDGSEGWLLLDLKNLAPILEFRFGDKSQLRKILLSPNAKRLALGIVRKLRMKELYESYIVDIRHEWHRIGRSLKD</sequence>
<proteinExistence type="predicted"/>